<dbReference type="STRING" id="195105.CN97_15280"/>
<dbReference type="Gene3D" id="3.40.50.300">
    <property type="entry name" value="P-loop containing nucleotide triphosphate hydrolases"/>
    <property type="match status" value="1"/>
</dbReference>
<dbReference type="EMBL" id="JGYG01000005">
    <property type="protein sequence ID" value="KFI29523.1"/>
    <property type="molecule type" value="Genomic_DNA"/>
</dbReference>
<accession>A0A086Y5H3</accession>
<evidence type="ECO:0000259" key="1">
    <source>
        <dbReference type="Pfam" id="PF00005"/>
    </source>
</evidence>
<dbReference type="SUPFAM" id="SSF52540">
    <property type="entry name" value="P-loop containing nucleoside triphosphate hydrolases"/>
    <property type="match status" value="1"/>
</dbReference>
<feature type="non-terminal residue" evidence="2">
    <location>
        <position position="1"/>
    </location>
</feature>
<comment type="caution">
    <text evidence="2">The sequence shown here is derived from an EMBL/GenBank/DDBJ whole genome shotgun (WGS) entry which is preliminary data.</text>
</comment>
<dbReference type="OrthoDB" id="9805601at2"/>
<sequence length="173" mass="18840">QQADTVEALTARDVVELGRTPWLSALRPFGAGDDSIVEDALAAVEMRHMSAALWSTLSGGERQRIHIARALAQRPRLLLLDEPTNHLDIHHQLGLLRLVAQLPVTVIVALHDLNQAMGCDRIAVMDGGKLAACGSPEEVLTPARLAAIFRVDARRLTDPADQATILRFCCLED</sequence>
<dbReference type="Proteomes" id="UP000028826">
    <property type="component" value="Unassembled WGS sequence"/>
</dbReference>
<dbReference type="PANTHER" id="PTHR42794:SF2">
    <property type="entry name" value="ABC TRANSPORTER ATP-BINDING PROTEIN"/>
    <property type="match status" value="1"/>
</dbReference>
<protein>
    <submittedName>
        <fullName evidence="2">Histidinol phosphatase</fullName>
    </submittedName>
</protein>
<dbReference type="GO" id="GO:0016887">
    <property type="term" value="F:ATP hydrolysis activity"/>
    <property type="evidence" value="ECO:0007669"/>
    <property type="project" value="InterPro"/>
</dbReference>
<evidence type="ECO:0000313" key="2">
    <source>
        <dbReference type="EMBL" id="KFI29523.1"/>
    </source>
</evidence>
<dbReference type="PANTHER" id="PTHR42794">
    <property type="entry name" value="HEMIN IMPORT ATP-BINDING PROTEIN HMUV"/>
    <property type="match status" value="1"/>
</dbReference>
<dbReference type="eggNOG" id="COG1120">
    <property type="taxonomic scope" value="Bacteria"/>
</dbReference>
<feature type="domain" description="ABC transporter" evidence="1">
    <location>
        <begin position="21"/>
        <end position="85"/>
    </location>
</feature>
<dbReference type="RefSeq" id="WP_035710189.1">
    <property type="nucleotide sequence ID" value="NZ_JGYG01000005.1"/>
</dbReference>
<dbReference type="AlphaFoldDB" id="A0A086Y5H3"/>
<evidence type="ECO:0000313" key="3">
    <source>
        <dbReference type="Proteomes" id="UP000028826"/>
    </source>
</evidence>
<dbReference type="InterPro" id="IPR003439">
    <property type="entry name" value="ABC_transporter-like_ATP-bd"/>
</dbReference>
<dbReference type="GO" id="GO:0005524">
    <property type="term" value="F:ATP binding"/>
    <property type="evidence" value="ECO:0007669"/>
    <property type="project" value="InterPro"/>
</dbReference>
<organism evidence="2 3">
    <name type="scientific">Haematobacter massiliensis</name>
    <dbReference type="NCBI Taxonomy" id="195105"/>
    <lineage>
        <taxon>Bacteria</taxon>
        <taxon>Pseudomonadati</taxon>
        <taxon>Pseudomonadota</taxon>
        <taxon>Alphaproteobacteria</taxon>
        <taxon>Rhodobacterales</taxon>
        <taxon>Paracoccaceae</taxon>
        <taxon>Haematobacter</taxon>
    </lineage>
</organism>
<dbReference type="Pfam" id="PF00005">
    <property type="entry name" value="ABC_tran"/>
    <property type="match status" value="1"/>
</dbReference>
<proteinExistence type="predicted"/>
<dbReference type="InterPro" id="IPR027417">
    <property type="entry name" value="P-loop_NTPase"/>
</dbReference>
<gene>
    <name evidence="2" type="ORF">CN97_15280</name>
</gene>
<keyword evidence="3" id="KW-1185">Reference proteome</keyword>
<name>A0A086Y5H3_9RHOB</name>
<reference evidence="2 3" key="1">
    <citation type="submission" date="2014-03" db="EMBL/GenBank/DDBJ databases">
        <title>Genome of Haematobacter massiliensis CCUG 47968.</title>
        <authorList>
            <person name="Wang D."/>
            <person name="Wang G."/>
        </authorList>
    </citation>
    <scope>NUCLEOTIDE SEQUENCE [LARGE SCALE GENOMIC DNA]</scope>
    <source>
        <strain evidence="2 3">CCUG 47968</strain>
    </source>
</reference>